<dbReference type="PROSITE" id="PS51186">
    <property type="entry name" value="GNAT"/>
    <property type="match status" value="1"/>
</dbReference>
<dbReference type="Gene3D" id="3.40.630.30">
    <property type="match status" value="1"/>
</dbReference>
<evidence type="ECO:0000256" key="1">
    <source>
        <dbReference type="ARBA" id="ARBA00022679"/>
    </source>
</evidence>
<evidence type="ECO:0000313" key="4">
    <source>
        <dbReference type="EMBL" id="OGL43414.1"/>
    </source>
</evidence>
<dbReference type="PANTHER" id="PTHR43072">
    <property type="entry name" value="N-ACETYLTRANSFERASE"/>
    <property type="match status" value="1"/>
</dbReference>
<evidence type="ECO:0000313" key="5">
    <source>
        <dbReference type="Proteomes" id="UP000179266"/>
    </source>
</evidence>
<keyword evidence="2" id="KW-0012">Acyltransferase</keyword>
<name>A0A1F7RQZ5_9BACT</name>
<organism evidence="4 5">
    <name type="scientific">Candidatus Schekmanbacteria bacterium RBG_13_48_7</name>
    <dbReference type="NCBI Taxonomy" id="1817878"/>
    <lineage>
        <taxon>Bacteria</taxon>
        <taxon>Candidatus Schekmaniibacteriota</taxon>
    </lineage>
</organism>
<gene>
    <name evidence="4" type="ORF">A2161_05825</name>
</gene>
<evidence type="ECO:0000259" key="3">
    <source>
        <dbReference type="PROSITE" id="PS51186"/>
    </source>
</evidence>
<proteinExistence type="predicted"/>
<reference evidence="4 5" key="1">
    <citation type="journal article" date="2016" name="Nat. Commun.">
        <title>Thousands of microbial genomes shed light on interconnected biogeochemical processes in an aquifer system.</title>
        <authorList>
            <person name="Anantharaman K."/>
            <person name="Brown C.T."/>
            <person name="Hug L.A."/>
            <person name="Sharon I."/>
            <person name="Castelle C.J."/>
            <person name="Probst A.J."/>
            <person name="Thomas B.C."/>
            <person name="Singh A."/>
            <person name="Wilkins M.J."/>
            <person name="Karaoz U."/>
            <person name="Brodie E.L."/>
            <person name="Williams K.H."/>
            <person name="Hubbard S.S."/>
            <person name="Banfield J.F."/>
        </authorList>
    </citation>
    <scope>NUCLEOTIDE SEQUENCE [LARGE SCALE GENOMIC DNA]</scope>
</reference>
<dbReference type="InterPro" id="IPR016181">
    <property type="entry name" value="Acyl_CoA_acyltransferase"/>
</dbReference>
<dbReference type="Proteomes" id="UP000179266">
    <property type="component" value="Unassembled WGS sequence"/>
</dbReference>
<protein>
    <recommendedName>
        <fullName evidence="3">N-acetyltransferase domain-containing protein</fullName>
    </recommendedName>
</protein>
<dbReference type="GO" id="GO:0016747">
    <property type="term" value="F:acyltransferase activity, transferring groups other than amino-acyl groups"/>
    <property type="evidence" value="ECO:0007669"/>
    <property type="project" value="InterPro"/>
</dbReference>
<dbReference type="SUPFAM" id="SSF55729">
    <property type="entry name" value="Acyl-CoA N-acyltransferases (Nat)"/>
    <property type="match status" value="1"/>
</dbReference>
<dbReference type="Pfam" id="PF13420">
    <property type="entry name" value="Acetyltransf_4"/>
    <property type="match status" value="1"/>
</dbReference>
<sequence>EIKVKPACRHDLERINDIYNHYVVESTCTYQVDPESIETRTEWFQSRSEKHPVLVAHDLDQVVGWGAISAFKARTAYKNTGEISVYVDHRFLRQGIGIKILEALLAHARKSGLHTLLAAISADQESSIKIHEKLGFKHAGRLAEAGYKFDKWLDVVYMQYLIRDI</sequence>
<dbReference type="PANTHER" id="PTHR43072:SF23">
    <property type="entry name" value="UPF0039 PROTEIN C11D3.02C"/>
    <property type="match status" value="1"/>
</dbReference>
<evidence type="ECO:0000256" key="2">
    <source>
        <dbReference type="ARBA" id="ARBA00023315"/>
    </source>
</evidence>
<comment type="caution">
    <text evidence="4">The sequence shown here is derived from an EMBL/GenBank/DDBJ whole genome shotgun (WGS) entry which is preliminary data.</text>
</comment>
<accession>A0A1F7RQZ5</accession>
<keyword evidence="1" id="KW-0808">Transferase</keyword>
<dbReference type="InterPro" id="IPR000182">
    <property type="entry name" value="GNAT_dom"/>
</dbReference>
<dbReference type="EMBL" id="MGDD01000275">
    <property type="protein sequence ID" value="OGL43414.1"/>
    <property type="molecule type" value="Genomic_DNA"/>
</dbReference>
<feature type="domain" description="N-acetyltransferase" evidence="3">
    <location>
        <begin position="2"/>
        <end position="163"/>
    </location>
</feature>
<dbReference type="CDD" id="cd04301">
    <property type="entry name" value="NAT_SF"/>
    <property type="match status" value="1"/>
</dbReference>
<dbReference type="AlphaFoldDB" id="A0A1F7RQZ5"/>
<feature type="non-terminal residue" evidence="4">
    <location>
        <position position="1"/>
    </location>
</feature>